<dbReference type="Pfam" id="PF00280">
    <property type="entry name" value="potato_inhibit"/>
    <property type="match status" value="1"/>
</dbReference>
<reference evidence="5 7" key="3">
    <citation type="submission" date="2017-11" db="EMBL/GenBank/DDBJ databases">
        <title>De-novo sequencing of pomegranate (Punica granatum L.) genome.</title>
        <authorList>
            <person name="Akparov Z."/>
            <person name="Amiraslanov A."/>
            <person name="Hajiyeva S."/>
            <person name="Abbasov M."/>
            <person name="Kaur K."/>
            <person name="Hamwieh A."/>
            <person name="Solovyev V."/>
            <person name="Salamov A."/>
            <person name="Braich B."/>
            <person name="Kosarev P."/>
            <person name="Mahmoud A."/>
            <person name="Hajiyev E."/>
            <person name="Babayeva S."/>
            <person name="Izzatullayeva V."/>
            <person name="Mammadov A."/>
            <person name="Mammadov A."/>
            <person name="Sharifova S."/>
            <person name="Ojaghi J."/>
            <person name="Eynullazada K."/>
            <person name="Bayramov B."/>
            <person name="Abdulazimova A."/>
            <person name="Shahmuradov I."/>
        </authorList>
    </citation>
    <scope>NUCLEOTIDE SEQUENCE [LARGE SCALE GENOMIC DNA]</scope>
    <source>
        <strain evidence="5">AG2017</strain>
        <strain evidence="7">cv. AG2017</strain>
        <tissue evidence="5">Leaf</tissue>
    </source>
</reference>
<reference evidence="4" key="2">
    <citation type="submission" date="2017-06" db="EMBL/GenBank/DDBJ databases">
        <title>The pomegranate genome and the genomics of punicalagin biosynthesis.</title>
        <authorList>
            <person name="Xu C."/>
        </authorList>
    </citation>
    <scope>NUCLEOTIDE SEQUENCE [LARGE SCALE GENOMIC DNA]</scope>
    <source>
        <tissue evidence="4">Fresh leaf</tissue>
    </source>
</reference>
<dbReference type="GO" id="GO:0009611">
    <property type="term" value="P:response to wounding"/>
    <property type="evidence" value="ECO:0007669"/>
    <property type="project" value="InterPro"/>
</dbReference>
<evidence type="ECO:0000256" key="2">
    <source>
        <dbReference type="ARBA" id="ARBA00022690"/>
    </source>
</evidence>
<evidence type="ECO:0000313" key="6">
    <source>
        <dbReference type="Proteomes" id="UP000197138"/>
    </source>
</evidence>
<gene>
    <name evidence="4" type="ORF">CDL15_Pgr008454</name>
    <name evidence="5" type="ORF">CRG98_031326</name>
</gene>
<evidence type="ECO:0000313" key="4">
    <source>
        <dbReference type="EMBL" id="OWM74143.1"/>
    </source>
</evidence>
<dbReference type="AlphaFoldDB" id="A0A218WNF0"/>
<evidence type="ECO:0000313" key="5">
    <source>
        <dbReference type="EMBL" id="PKI48268.1"/>
    </source>
</evidence>
<sequence>MGIFSWLFPEKNRWPELIEKNGDEAVVRIAEEHKLAVHKIKYGEPISDIDYNPERVRVFVNAATSSWSLRLAEQSSYHIK</sequence>
<dbReference type="Proteomes" id="UP000197138">
    <property type="component" value="Unassembled WGS sequence"/>
</dbReference>
<protein>
    <submittedName>
        <fullName evidence="4">Uncharacterized protein</fullName>
    </submittedName>
</protein>
<dbReference type="InterPro" id="IPR000864">
    <property type="entry name" value="Prot_inh_pot1"/>
</dbReference>
<dbReference type="Proteomes" id="UP000233551">
    <property type="component" value="Unassembled WGS sequence"/>
</dbReference>
<dbReference type="SUPFAM" id="SSF54654">
    <property type="entry name" value="CI-2 family of serine protease inhibitors"/>
    <property type="match status" value="1"/>
</dbReference>
<evidence type="ECO:0000256" key="1">
    <source>
        <dbReference type="ARBA" id="ARBA00008210"/>
    </source>
</evidence>
<accession>A0A218WNF0</accession>
<dbReference type="GO" id="GO:0004867">
    <property type="term" value="F:serine-type endopeptidase inhibitor activity"/>
    <property type="evidence" value="ECO:0007669"/>
    <property type="project" value="UniProtKB-KW"/>
</dbReference>
<comment type="similarity">
    <text evidence="1">Belongs to the protease inhibitor I13 (potato type I serine protease inhibitor) family.</text>
</comment>
<keyword evidence="2" id="KW-0646">Protease inhibitor</keyword>
<comment type="caution">
    <text evidence="4">The sequence shown here is derived from an EMBL/GenBank/DDBJ whole genome shotgun (WGS) entry which is preliminary data.</text>
</comment>
<organism evidence="4 6">
    <name type="scientific">Punica granatum</name>
    <name type="common">Pomegranate</name>
    <dbReference type="NCBI Taxonomy" id="22663"/>
    <lineage>
        <taxon>Eukaryota</taxon>
        <taxon>Viridiplantae</taxon>
        <taxon>Streptophyta</taxon>
        <taxon>Embryophyta</taxon>
        <taxon>Tracheophyta</taxon>
        <taxon>Spermatophyta</taxon>
        <taxon>Magnoliopsida</taxon>
        <taxon>eudicotyledons</taxon>
        <taxon>Gunneridae</taxon>
        <taxon>Pentapetalae</taxon>
        <taxon>rosids</taxon>
        <taxon>malvids</taxon>
        <taxon>Myrtales</taxon>
        <taxon>Lythraceae</taxon>
        <taxon>Punica</taxon>
    </lineage>
</organism>
<reference evidence="6" key="1">
    <citation type="journal article" date="2017" name="Plant J.">
        <title>The pomegranate (Punica granatum L.) genome and the genomics of punicalagin biosynthesis.</title>
        <authorList>
            <person name="Qin G."/>
            <person name="Xu C."/>
            <person name="Ming R."/>
            <person name="Tang H."/>
            <person name="Guyot R."/>
            <person name="Kramer E.M."/>
            <person name="Hu Y."/>
            <person name="Yi X."/>
            <person name="Qi Y."/>
            <person name="Xu X."/>
            <person name="Gao Z."/>
            <person name="Pan H."/>
            <person name="Jian J."/>
            <person name="Tian Y."/>
            <person name="Yue Z."/>
            <person name="Xu Y."/>
        </authorList>
    </citation>
    <scope>NUCLEOTIDE SEQUENCE [LARGE SCALE GENOMIC DNA]</scope>
    <source>
        <strain evidence="6">cv. Dabenzi</strain>
    </source>
</reference>
<name>A0A218WNF0_PUNGR</name>
<evidence type="ECO:0000256" key="3">
    <source>
        <dbReference type="ARBA" id="ARBA00022900"/>
    </source>
</evidence>
<evidence type="ECO:0000313" key="7">
    <source>
        <dbReference type="Proteomes" id="UP000233551"/>
    </source>
</evidence>
<dbReference type="EMBL" id="MTKT01003794">
    <property type="protein sequence ID" value="OWM74143.1"/>
    <property type="molecule type" value="Genomic_DNA"/>
</dbReference>
<keyword evidence="7" id="KW-1185">Reference proteome</keyword>
<dbReference type="EMBL" id="PGOL01002416">
    <property type="protein sequence ID" value="PKI48268.1"/>
    <property type="molecule type" value="Genomic_DNA"/>
</dbReference>
<keyword evidence="3" id="KW-0722">Serine protease inhibitor</keyword>
<proteinExistence type="inferred from homology"/>
<dbReference type="InterPro" id="IPR036354">
    <property type="entry name" value="Prot_inh_pot1_sf"/>
</dbReference>
<dbReference type="Gene3D" id="3.30.10.10">
    <property type="entry name" value="Trypsin Inhibitor V, subunit A"/>
    <property type="match status" value="1"/>
</dbReference>